<sequence>MQNAIEHFDLAIKYDPSYLKTYCNKGYILSLLKRYSEAIESCNIAINMIQIMQIFIIIKE</sequence>
<dbReference type="EMBL" id="LAOA01000190">
    <property type="protein sequence ID" value="KJV70335.1"/>
    <property type="molecule type" value="Genomic_DNA"/>
</dbReference>
<evidence type="ECO:0000313" key="1">
    <source>
        <dbReference type="EMBL" id="KJV70335.1"/>
    </source>
</evidence>
<name>A0A0F3NQI0_ORITS</name>
<dbReference type="EMBL" id="LAOA01000037">
    <property type="protein sequence ID" value="KJV75457.1"/>
    <property type="molecule type" value="Genomic_DNA"/>
</dbReference>
<protein>
    <submittedName>
        <fullName evidence="1">Tetratricopeptide repeat family protein</fullName>
    </submittedName>
</protein>
<dbReference type="Proteomes" id="UP000033671">
    <property type="component" value="Unassembled WGS sequence"/>
</dbReference>
<dbReference type="InterPro" id="IPR011990">
    <property type="entry name" value="TPR-like_helical_dom_sf"/>
</dbReference>
<dbReference type="SUPFAM" id="SSF48452">
    <property type="entry name" value="TPR-like"/>
    <property type="match status" value="1"/>
</dbReference>
<dbReference type="Gene3D" id="1.25.40.10">
    <property type="entry name" value="Tetratricopeptide repeat domain"/>
    <property type="match status" value="1"/>
</dbReference>
<reference evidence="1 3" key="1">
    <citation type="submission" date="2015-01" db="EMBL/GenBank/DDBJ databases">
        <title>Genome Sequencing of Rickettsiales.</title>
        <authorList>
            <person name="Daugherty S.C."/>
            <person name="Su Q."/>
            <person name="Abolude K."/>
            <person name="Beier-Sexton M."/>
            <person name="Carlyon J.A."/>
            <person name="Carter R."/>
            <person name="Day N.P."/>
            <person name="Dumler S.J."/>
            <person name="Dyachenko V."/>
            <person name="Godinez A."/>
            <person name="Kurtti T.J."/>
            <person name="Lichay M."/>
            <person name="Mullins K.E."/>
            <person name="Ott S."/>
            <person name="Pappas-Brown V."/>
            <person name="Paris D.H."/>
            <person name="Patel P."/>
            <person name="Richards A.L."/>
            <person name="Sadzewicz L."/>
            <person name="Sears K."/>
            <person name="Seidman D."/>
            <person name="Sengamalay N."/>
            <person name="Stenos J."/>
            <person name="Tallon L.J."/>
            <person name="Vincent G."/>
            <person name="Fraser C.M."/>
            <person name="Munderloh U."/>
            <person name="Dunning-Hotopp J.C."/>
        </authorList>
    </citation>
    <scope>NUCLEOTIDE SEQUENCE [LARGE SCALE GENOMIC DNA]</scope>
    <source>
        <strain evidence="1 3">TA716</strain>
    </source>
</reference>
<evidence type="ECO:0000313" key="2">
    <source>
        <dbReference type="EMBL" id="KJV75457.1"/>
    </source>
</evidence>
<dbReference type="AlphaFoldDB" id="A0A0F3NQI0"/>
<evidence type="ECO:0000313" key="3">
    <source>
        <dbReference type="Proteomes" id="UP000033671"/>
    </source>
</evidence>
<proteinExistence type="predicted"/>
<organism evidence="1 3">
    <name type="scientific">Orientia tsutsugamushi str. TA716</name>
    <dbReference type="NCBI Taxonomy" id="1359175"/>
    <lineage>
        <taxon>Bacteria</taxon>
        <taxon>Pseudomonadati</taxon>
        <taxon>Pseudomonadota</taxon>
        <taxon>Alphaproteobacteria</taxon>
        <taxon>Rickettsiales</taxon>
        <taxon>Rickettsiaceae</taxon>
        <taxon>Rickettsieae</taxon>
        <taxon>Orientia</taxon>
    </lineage>
</organism>
<dbReference type="RefSeq" id="WP_108839803.1">
    <property type="nucleotide sequence ID" value="NZ_LAOA01000037.1"/>
</dbReference>
<accession>A0A0F3NQI0</accession>
<gene>
    <name evidence="2" type="ORF">OTSTA716_1068</name>
    <name evidence="1" type="ORF">OTSTA716_2615</name>
</gene>
<comment type="caution">
    <text evidence="1">The sequence shown here is derived from an EMBL/GenBank/DDBJ whole genome shotgun (WGS) entry which is preliminary data.</text>
</comment>
<dbReference type="PATRIC" id="fig|1359175.3.peg.1171"/>
<dbReference type="Pfam" id="PF13181">
    <property type="entry name" value="TPR_8"/>
    <property type="match status" value="1"/>
</dbReference>
<dbReference type="InterPro" id="IPR019734">
    <property type="entry name" value="TPR_rpt"/>
</dbReference>